<accession>A0ABU5SJP6</accession>
<evidence type="ECO:0008006" key="3">
    <source>
        <dbReference type="Google" id="ProtNLM"/>
    </source>
</evidence>
<dbReference type="EMBL" id="JAYGIM010000009">
    <property type="protein sequence ID" value="MEA5427527.1"/>
    <property type="molecule type" value="Genomic_DNA"/>
</dbReference>
<evidence type="ECO:0000313" key="1">
    <source>
        <dbReference type="EMBL" id="MEA5427527.1"/>
    </source>
</evidence>
<proteinExistence type="predicted"/>
<reference evidence="1 2" key="1">
    <citation type="submission" date="2023-12" db="EMBL/GenBank/DDBJ databases">
        <title>Novel species of the genus Arcicella isolated from rivers.</title>
        <authorList>
            <person name="Lu H."/>
        </authorList>
    </citation>
    <scope>NUCLEOTIDE SEQUENCE [LARGE SCALE GENOMIC DNA]</scope>
    <source>
        <strain evidence="1 2">DC25W</strain>
    </source>
</reference>
<name>A0ABU5SJP6_9BACT</name>
<gene>
    <name evidence="1" type="ORF">VB798_13115</name>
</gene>
<dbReference type="RefSeq" id="WP_323259012.1">
    <property type="nucleotide sequence ID" value="NZ_JAYGIM010000009.1"/>
</dbReference>
<sequence>MNKLKIVILGLIFSCCGNQSEKIKIYAGKQIVTCYYYQVNYFQDDLMWYKQIDSLAKNILQKQMNELLLNTNIDSFHFGEVNTGEIDDEDLMGLFKMSRVHYYFPEEVNNINFTRVFFGSKAKEGFSRIKPIYKEDAHAITATYLLDEDVTGKNLDKFILSCLKQIDKYKLLNTQKKLQCFLVDEDFKKICSLTQEKNEDGELKEGYMFRFE</sequence>
<keyword evidence="2" id="KW-1185">Reference proteome</keyword>
<protein>
    <recommendedName>
        <fullName evidence="3">Lipoprotein</fullName>
    </recommendedName>
</protein>
<dbReference type="Proteomes" id="UP001302222">
    <property type="component" value="Unassembled WGS sequence"/>
</dbReference>
<comment type="caution">
    <text evidence="1">The sequence shown here is derived from an EMBL/GenBank/DDBJ whole genome shotgun (WGS) entry which is preliminary data.</text>
</comment>
<organism evidence="1 2">
    <name type="scientific">Arcicella lustrica</name>
    <dbReference type="NCBI Taxonomy" id="2984196"/>
    <lineage>
        <taxon>Bacteria</taxon>
        <taxon>Pseudomonadati</taxon>
        <taxon>Bacteroidota</taxon>
        <taxon>Cytophagia</taxon>
        <taxon>Cytophagales</taxon>
        <taxon>Flectobacillaceae</taxon>
        <taxon>Arcicella</taxon>
    </lineage>
</organism>
<evidence type="ECO:0000313" key="2">
    <source>
        <dbReference type="Proteomes" id="UP001302222"/>
    </source>
</evidence>